<gene>
    <name evidence="12" type="ORF">SAMN04488700_0360</name>
</gene>
<dbReference type="RefSeq" id="WP_085558709.1">
    <property type="nucleotide sequence ID" value="NZ_FOAH01000022.1"/>
</dbReference>
<feature type="transmembrane region" description="Helical" evidence="11">
    <location>
        <begin position="103"/>
        <end position="123"/>
    </location>
</feature>
<organism evidence="12 13">
    <name type="scientific">Carnobacterium iners</name>
    <dbReference type="NCBI Taxonomy" id="1073423"/>
    <lineage>
        <taxon>Bacteria</taxon>
        <taxon>Bacillati</taxon>
        <taxon>Bacillota</taxon>
        <taxon>Bacilli</taxon>
        <taxon>Lactobacillales</taxon>
        <taxon>Carnobacteriaceae</taxon>
        <taxon>Carnobacterium</taxon>
    </lineage>
</organism>
<evidence type="ECO:0000256" key="6">
    <source>
        <dbReference type="ARBA" id="ARBA00022925"/>
    </source>
</evidence>
<feature type="transmembrane region" description="Helical" evidence="11">
    <location>
        <begin position="6"/>
        <end position="24"/>
    </location>
</feature>
<dbReference type="PRINTS" id="PR00251">
    <property type="entry name" value="BACTRLOPSIN"/>
</dbReference>
<comment type="similarity">
    <text evidence="2">Belongs to the archaeal/bacterial/fungal opsin family.</text>
</comment>
<feature type="transmembrane region" description="Helical" evidence="11">
    <location>
        <begin position="129"/>
        <end position="148"/>
    </location>
</feature>
<keyword evidence="6" id="KW-0681">Retinal protein</keyword>
<accession>A0A1X7MQ89</accession>
<evidence type="ECO:0000256" key="11">
    <source>
        <dbReference type="SAM" id="Phobius"/>
    </source>
</evidence>
<dbReference type="Gene3D" id="1.20.1070.10">
    <property type="entry name" value="Rhodopsin 7-helix transmembrane proteins"/>
    <property type="match status" value="1"/>
</dbReference>
<dbReference type="PANTHER" id="PTHR28286">
    <property type="match status" value="1"/>
</dbReference>
<dbReference type="SMART" id="SM01021">
    <property type="entry name" value="Bac_rhodopsin"/>
    <property type="match status" value="1"/>
</dbReference>
<dbReference type="EMBL" id="FXBJ01000002">
    <property type="protein sequence ID" value="SMH26972.1"/>
    <property type="molecule type" value="Genomic_DNA"/>
</dbReference>
<keyword evidence="5 11" id="KW-0812">Transmembrane</keyword>
<feature type="transmembrane region" description="Helical" evidence="11">
    <location>
        <begin position="169"/>
        <end position="193"/>
    </location>
</feature>
<sequence length="232" mass="26485">MNDFIIQIHWFYVLVMLVGALYFYNQSRNPKGVPKYEYMIAIFIPVWSALAYFSIAIGQGFLETSERTVYFARYLDWVFTTPLLLVALALTAMYYTKKNISMILSLVFLDVIMIVSGLIASFSENAAKYIWYSIGVVALIIIFYIVWVPLMNIAKESDSKLHSHYKNTALYLSLFWIGYPTVWLLGPSGLGIVSESFDIIAFILLPIFSKVGFSVLDLKGLRSLEQKSSKQK</sequence>
<evidence type="ECO:0000256" key="4">
    <source>
        <dbReference type="ARBA" id="ARBA00022606"/>
    </source>
</evidence>
<evidence type="ECO:0000313" key="12">
    <source>
        <dbReference type="EMBL" id="SMH26972.1"/>
    </source>
</evidence>
<evidence type="ECO:0000256" key="1">
    <source>
        <dbReference type="ARBA" id="ARBA00004141"/>
    </source>
</evidence>
<keyword evidence="4" id="KW-0716">Sensory transduction</keyword>
<dbReference type="Proteomes" id="UP000193435">
    <property type="component" value="Unassembled WGS sequence"/>
</dbReference>
<dbReference type="PROSITE" id="PS00950">
    <property type="entry name" value="BACTERIAL_OPSIN_1"/>
    <property type="match status" value="1"/>
</dbReference>
<keyword evidence="13" id="KW-1185">Reference proteome</keyword>
<keyword evidence="8" id="KW-0157">Chromophore</keyword>
<evidence type="ECO:0000256" key="9">
    <source>
        <dbReference type="ARBA" id="ARBA00023136"/>
    </source>
</evidence>
<dbReference type="InterPro" id="IPR001425">
    <property type="entry name" value="Arc/bac/fun_rhodopsins"/>
</dbReference>
<dbReference type="AlphaFoldDB" id="A0A1X7MQ89"/>
<comment type="subcellular location">
    <subcellularLocation>
        <location evidence="1">Membrane</location>
        <topology evidence="1">Multi-pass membrane protein</topology>
    </subcellularLocation>
</comment>
<proteinExistence type="inferred from homology"/>
<evidence type="ECO:0000256" key="2">
    <source>
        <dbReference type="ARBA" id="ARBA00008130"/>
    </source>
</evidence>
<dbReference type="OrthoDB" id="70408at2"/>
<keyword evidence="7 11" id="KW-1133">Transmembrane helix</keyword>
<evidence type="ECO:0000256" key="10">
    <source>
        <dbReference type="ARBA" id="ARBA00023170"/>
    </source>
</evidence>
<dbReference type="GO" id="GO:0009881">
    <property type="term" value="F:photoreceptor activity"/>
    <property type="evidence" value="ECO:0007669"/>
    <property type="project" value="UniProtKB-KW"/>
</dbReference>
<dbReference type="InterPro" id="IPR018229">
    <property type="entry name" value="Rhodopsin_retinal_BS"/>
</dbReference>
<dbReference type="GO" id="GO:0007602">
    <property type="term" value="P:phototransduction"/>
    <property type="evidence" value="ECO:0007669"/>
    <property type="project" value="UniProtKB-KW"/>
</dbReference>
<dbReference type="SUPFAM" id="SSF81321">
    <property type="entry name" value="Family A G protein-coupled receptor-like"/>
    <property type="match status" value="1"/>
</dbReference>
<protein>
    <submittedName>
        <fullName evidence="12">Bacteriorhodopsin</fullName>
    </submittedName>
</protein>
<evidence type="ECO:0000256" key="8">
    <source>
        <dbReference type="ARBA" id="ARBA00022991"/>
    </source>
</evidence>
<evidence type="ECO:0000256" key="5">
    <source>
        <dbReference type="ARBA" id="ARBA00022692"/>
    </source>
</evidence>
<dbReference type="GO" id="GO:0016020">
    <property type="term" value="C:membrane"/>
    <property type="evidence" value="ECO:0007669"/>
    <property type="project" value="UniProtKB-SubCell"/>
</dbReference>
<evidence type="ECO:0000313" key="13">
    <source>
        <dbReference type="Proteomes" id="UP000193435"/>
    </source>
</evidence>
<name>A0A1X7MQ89_9LACT</name>
<keyword evidence="3" id="KW-0600">Photoreceptor protein</keyword>
<evidence type="ECO:0000256" key="3">
    <source>
        <dbReference type="ARBA" id="ARBA00022543"/>
    </source>
</evidence>
<feature type="transmembrane region" description="Helical" evidence="11">
    <location>
        <begin position="77"/>
        <end position="96"/>
    </location>
</feature>
<dbReference type="Pfam" id="PF01036">
    <property type="entry name" value="Bac_rhodopsin"/>
    <property type="match status" value="1"/>
</dbReference>
<dbReference type="GO" id="GO:0005216">
    <property type="term" value="F:monoatomic ion channel activity"/>
    <property type="evidence" value="ECO:0007669"/>
    <property type="project" value="InterPro"/>
</dbReference>
<keyword evidence="9 11" id="KW-0472">Membrane</keyword>
<dbReference type="PANTHER" id="PTHR28286:SF2">
    <property type="entry name" value="BACTERIORHODOPSIN _OPSIN, NOPA (EUROFUNG)"/>
    <property type="match status" value="1"/>
</dbReference>
<feature type="transmembrane region" description="Helical" evidence="11">
    <location>
        <begin position="36"/>
        <end position="57"/>
    </location>
</feature>
<evidence type="ECO:0000256" key="7">
    <source>
        <dbReference type="ARBA" id="ARBA00022989"/>
    </source>
</evidence>
<keyword evidence="10" id="KW-0675">Receptor</keyword>
<reference evidence="12 13" key="1">
    <citation type="submission" date="2017-04" db="EMBL/GenBank/DDBJ databases">
        <authorList>
            <person name="Afonso C.L."/>
            <person name="Miller P.J."/>
            <person name="Scott M.A."/>
            <person name="Spackman E."/>
            <person name="Goraichik I."/>
            <person name="Dimitrov K.M."/>
            <person name="Suarez D.L."/>
            <person name="Swayne D.E."/>
        </authorList>
    </citation>
    <scope>NUCLEOTIDE SEQUENCE [LARGE SCALE GENOMIC DNA]</scope>
    <source>
        <strain evidence="12 13">LMG26642</strain>
    </source>
</reference>